<dbReference type="Gene3D" id="3.10.620.30">
    <property type="match status" value="1"/>
</dbReference>
<dbReference type="InterPro" id="IPR038765">
    <property type="entry name" value="Papain-like_cys_pep_sf"/>
</dbReference>
<dbReference type="PANTHER" id="PTHR46333:SF2">
    <property type="entry name" value="CYTOKINESIS PROTEIN 3"/>
    <property type="match status" value="1"/>
</dbReference>
<keyword evidence="3" id="KW-1185">Reference proteome</keyword>
<dbReference type="RefSeq" id="WP_115451869.1">
    <property type="nucleotide sequence ID" value="NZ_QNQT01000003.1"/>
</dbReference>
<reference evidence="2 3" key="1">
    <citation type="submission" date="2018-07" db="EMBL/GenBank/DDBJ databases">
        <title>Bacillus sp. YLB-04 draft genome sequence.</title>
        <authorList>
            <person name="Yu L."/>
            <person name="Tang X."/>
        </authorList>
    </citation>
    <scope>NUCLEOTIDE SEQUENCE [LARGE SCALE GENOMIC DNA]</scope>
    <source>
        <strain evidence="2 3">YLB-04</strain>
    </source>
</reference>
<organism evidence="2 3">
    <name type="scientific">Neobacillus piezotolerans</name>
    <dbReference type="NCBI Taxonomy" id="2259171"/>
    <lineage>
        <taxon>Bacteria</taxon>
        <taxon>Bacillati</taxon>
        <taxon>Bacillota</taxon>
        <taxon>Bacilli</taxon>
        <taxon>Bacillales</taxon>
        <taxon>Bacillaceae</taxon>
        <taxon>Neobacillus</taxon>
    </lineage>
</organism>
<dbReference type="GO" id="GO:0005737">
    <property type="term" value="C:cytoplasm"/>
    <property type="evidence" value="ECO:0007669"/>
    <property type="project" value="TreeGrafter"/>
</dbReference>
<dbReference type="SMART" id="SM00460">
    <property type="entry name" value="TGc"/>
    <property type="match status" value="1"/>
</dbReference>
<dbReference type="PANTHER" id="PTHR46333">
    <property type="entry name" value="CYTOKINESIS PROTEIN 3"/>
    <property type="match status" value="1"/>
</dbReference>
<evidence type="ECO:0000313" key="2">
    <source>
        <dbReference type="EMBL" id="RDU37041.1"/>
    </source>
</evidence>
<name>A0A3D8GS03_9BACI</name>
<dbReference type="SUPFAM" id="SSF54001">
    <property type="entry name" value="Cysteine proteinases"/>
    <property type="match status" value="1"/>
</dbReference>
<evidence type="ECO:0000313" key="3">
    <source>
        <dbReference type="Proteomes" id="UP000257144"/>
    </source>
</evidence>
<dbReference type="Pfam" id="PF01841">
    <property type="entry name" value="Transglut_core"/>
    <property type="match status" value="1"/>
</dbReference>
<dbReference type="InterPro" id="IPR052557">
    <property type="entry name" value="CAP/Cytokinesis_protein"/>
</dbReference>
<comment type="caution">
    <text evidence="2">The sequence shown here is derived from an EMBL/GenBank/DDBJ whole genome shotgun (WGS) entry which is preliminary data.</text>
</comment>
<proteinExistence type="predicted"/>
<dbReference type="Proteomes" id="UP000257144">
    <property type="component" value="Unassembled WGS sequence"/>
</dbReference>
<evidence type="ECO:0000259" key="1">
    <source>
        <dbReference type="SMART" id="SM00460"/>
    </source>
</evidence>
<dbReference type="EMBL" id="QNQT01000003">
    <property type="protein sequence ID" value="RDU37041.1"/>
    <property type="molecule type" value="Genomic_DNA"/>
</dbReference>
<feature type="domain" description="Transglutaminase-like" evidence="1">
    <location>
        <begin position="188"/>
        <end position="244"/>
    </location>
</feature>
<sequence length="363" mass="40536">MLRKLARVAIVVVVLAAVCLSFSGGRVKAAVKPVDYMGVRVVAHTPLEQKLALNLLAGNTKFSLTEFKEIKDMAYLGDRVNKVIAQNPLILGVINFGYQYSSKSKVMTVQYTENATRMKKKQQAVVGQSKKILDSVIKPRMTDRQKFKAIYDYLDANAQYDFDAFNEGSVTLRDTTPKYWTAYNPYGVLVEKNGVCQSYSSSFQLLSTMLGLNSIVVTGTMDGGAHSWNKVKLNGQWVHIDPTSNRTNNGIPYMLYEANDTFAKSIGYEEDKAFWTDKEIGMFASKGKLNDYYTQNKLVAVSLGELKDKIAEAKSRNVDYAYIRTEQKFAPNEVFALLREVTLLGKVSMTTSGNGKYLALSLK</sequence>
<accession>A0A3D8GS03</accession>
<protein>
    <recommendedName>
        <fullName evidence="1">Transglutaminase-like domain-containing protein</fullName>
    </recommendedName>
</protein>
<dbReference type="OrthoDB" id="9788327at2"/>
<dbReference type="InterPro" id="IPR002931">
    <property type="entry name" value="Transglutaminase-like"/>
</dbReference>
<dbReference type="AlphaFoldDB" id="A0A3D8GS03"/>
<gene>
    <name evidence="2" type="ORF">DRW41_10155</name>
</gene>